<protein>
    <recommendedName>
        <fullName evidence="5">Trigger factor</fullName>
        <ecNumber evidence="4">5.2.1.8</ecNumber>
    </recommendedName>
    <alternativeName>
        <fullName evidence="9">PPIase</fullName>
    </alternativeName>
</protein>
<dbReference type="InterPro" id="IPR027304">
    <property type="entry name" value="Trigger_fact/SurA_dom_sf"/>
</dbReference>
<comment type="similarity">
    <text evidence="3">Belongs to the FKBP-type PPIase family. Tig subfamily.</text>
</comment>
<evidence type="ECO:0000313" key="12">
    <source>
        <dbReference type="EMBL" id="MCF1716127.1"/>
    </source>
</evidence>
<comment type="catalytic activity">
    <reaction evidence="1">
        <text>[protein]-peptidylproline (omega=180) = [protein]-peptidylproline (omega=0)</text>
        <dbReference type="Rhea" id="RHEA:16237"/>
        <dbReference type="Rhea" id="RHEA-COMP:10747"/>
        <dbReference type="Rhea" id="RHEA-COMP:10748"/>
        <dbReference type="ChEBI" id="CHEBI:83833"/>
        <dbReference type="ChEBI" id="CHEBI:83834"/>
        <dbReference type="EC" id="5.2.1.8"/>
    </reaction>
</comment>
<dbReference type="InterPro" id="IPR037041">
    <property type="entry name" value="Trigger_fac_C_sf"/>
</dbReference>
<dbReference type="Proteomes" id="UP001200145">
    <property type="component" value="Unassembled WGS sequence"/>
</dbReference>
<keyword evidence="6" id="KW-0697">Rotamase</keyword>
<dbReference type="EMBL" id="JAKEVY010000004">
    <property type="protein sequence ID" value="MCF1716127.1"/>
    <property type="molecule type" value="Genomic_DNA"/>
</dbReference>
<dbReference type="PANTHER" id="PTHR30560:SF3">
    <property type="entry name" value="TRIGGER FACTOR-LIKE PROTEIN TIG, CHLOROPLASTIC"/>
    <property type="match status" value="1"/>
</dbReference>
<evidence type="ECO:0000256" key="1">
    <source>
        <dbReference type="ARBA" id="ARBA00000971"/>
    </source>
</evidence>
<dbReference type="EC" id="5.2.1.8" evidence="4"/>
<dbReference type="PIRSF" id="PIRSF003095">
    <property type="entry name" value="Trigger_factor"/>
    <property type="match status" value="1"/>
</dbReference>
<keyword evidence="8 12" id="KW-0413">Isomerase</keyword>
<dbReference type="Gene3D" id="3.30.70.1050">
    <property type="entry name" value="Trigger factor ribosome-binding domain"/>
    <property type="match status" value="1"/>
</dbReference>
<dbReference type="RefSeq" id="WP_234867078.1">
    <property type="nucleotide sequence ID" value="NZ_JAKEVY010000004.1"/>
</dbReference>
<organism evidence="12 13">
    <name type="scientific">Flavihumibacter fluminis</name>
    <dbReference type="NCBI Taxonomy" id="2909236"/>
    <lineage>
        <taxon>Bacteria</taxon>
        <taxon>Pseudomonadati</taxon>
        <taxon>Bacteroidota</taxon>
        <taxon>Chitinophagia</taxon>
        <taxon>Chitinophagales</taxon>
        <taxon>Chitinophagaceae</taxon>
        <taxon>Flavihumibacter</taxon>
    </lineage>
</organism>
<dbReference type="NCBIfam" id="TIGR00115">
    <property type="entry name" value="tig"/>
    <property type="match status" value="1"/>
</dbReference>
<evidence type="ECO:0000256" key="5">
    <source>
        <dbReference type="ARBA" id="ARBA00016902"/>
    </source>
</evidence>
<feature type="domain" description="Trigger factor C-terminal" evidence="11">
    <location>
        <begin position="286"/>
        <end position="389"/>
    </location>
</feature>
<dbReference type="Pfam" id="PF05698">
    <property type="entry name" value="Trigger_C"/>
    <property type="match status" value="1"/>
</dbReference>
<gene>
    <name evidence="12" type="primary">tig</name>
    <name evidence="12" type="ORF">L0U88_15915</name>
</gene>
<keyword evidence="13" id="KW-1185">Reference proteome</keyword>
<dbReference type="SUPFAM" id="SSF102735">
    <property type="entry name" value="Trigger factor ribosome-binding domain"/>
    <property type="match status" value="1"/>
</dbReference>
<evidence type="ECO:0000256" key="2">
    <source>
        <dbReference type="ARBA" id="ARBA00004496"/>
    </source>
</evidence>
<dbReference type="SUPFAM" id="SSF109998">
    <property type="entry name" value="Triger factor/SurA peptide-binding domain-like"/>
    <property type="match status" value="1"/>
</dbReference>
<dbReference type="InterPro" id="IPR036611">
    <property type="entry name" value="Trigger_fac_ribosome-bd_sf"/>
</dbReference>
<evidence type="ECO:0000313" key="13">
    <source>
        <dbReference type="Proteomes" id="UP001200145"/>
    </source>
</evidence>
<dbReference type="PANTHER" id="PTHR30560">
    <property type="entry name" value="TRIGGER FACTOR CHAPERONE AND PEPTIDYL-PROLYL CIS/TRANS ISOMERASE"/>
    <property type="match status" value="1"/>
</dbReference>
<evidence type="ECO:0000256" key="4">
    <source>
        <dbReference type="ARBA" id="ARBA00013194"/>
    </source>
</evidence>
<dbReference type="GO" id="GO:0003755">
    <property type="term" value="F:peptidyl-prolyl cis-trans isomerase activity"/>
    <property type="evidence" value="ECO:0007669"/>
    <property type="project" value="UniProtKB-EC"/>
</dbReference>
<accession>A0ABS9BK79</accession>
<proteinExistence type="inferred from homology"/>
<reference evidence="12 13" key="1">
    <citation type="submission" date="2022-01" db="EMBL/GenBank/DDBJ databases">
        <title>Flavihumibacter sp. nov., isolated from sediment of a river.</title>
        <authorList>
            <person name="Liu H."/>
        </authorList>
    </citation>
    <scope>NUCLEOTIDE SEQUENCE [LARGE SCALE GENOMIC DNA]</scope>
    <source>
        <strain evidence="12 13">RY-1</strain>
    </source>
</reference>
<evidence type="ECO:0000256" key="7">
    <source>
        <dbReference type="ARBA" id="ARBA00023186"/>
    </source>
</evidence>
<evidence type="ECO:0000259" key="11">
    <source>
        <dbReference type="Pfam" id="PF05698"/>
    </source>
</evidence>
<dbReference type="Gene3D" id="1.10.3120.10">
    <property type="entry name" value="Trigger factor, C-terminal domain"/>
    <property type="match status" value="1"/>
</dbReference>
<name>A0ABS9BK79_9BACT</name>
<evidence type="ECO:0000256" key="9">
    <source>
        <dbReference type="ARBA" id="ARBA00029986"/>
    </source>
</evidence>
<keyword evidence="7" id="KW-0143">Chaperone</keyword>
<evidence type="ECO:0000259" key="10">
    <source>
        <dbReference type="Pfam" id="PF05697"/>
    </source>
</evidence>
<comment type="caution">
    <text evidence="12">The sequence shown here is derived from an EMBL/GenBank/DDBJ whole genome shotgun (WGS) entry which is preliminary data.</text>
</comment>
<comment type="subcellular location">
    <subcellularLocation>
        <location evidence="2">Cytoplasm</location>
    </subcellularLocation>
</comment>
<dbReference type="InterPro" id="IPR005215">
    <property type="entry name" value="Trig_fac"/>
</dbReference>
<evidence type="ECO:0000256" key="8">
    <source>
        <dbReference type="ARBA" id="ARBA00023235"/>
    </source>
</evidence>
<evidence type="ECO:0000256" key="3">
    <source>
        <dbReference type="ARBA" id="ARBA00005464"/>
    </source>
</evidence>
<evidence type="ECO:0000256" key="6">
    <source>
        <dbReference type="ARBA" id="ARBA00023110"/>
    </source>
</evidence>
<dbReference type="InterPro" id="IPR008881">
    <property type="entry name" value="Trigger_fac_ribosome-bd_bac"/>
</dbReference>
<dbReference type="Pfam" id="PF05697">
    <property type="entry name" value="Trigger_N"/>
    <property type="match status" value="1"/>
</dbReference>
<sequence>MATVTRENIGQLNDKITVKLSKEDYLPSFEKALKNYSKQANIPGFRKGMVPAGLIRKMHGQSVFADEVLRTVEKQLSNFMVNEKLEIFAQPLPLPENDSAKLDHMAPSEYSFAFEVGLKPEIKVADLKAAKLPYYKITVSEEMLDEETNRLQLRNGNMTEPELVDNEENVLNLSFQELDENGAVKEDGVKKDNSVLVKYFAPAFRSQLMGKKKDDVFQLTLGDAFEEKEREWILSDLGLAKEDPAASGKKFQATITKVGLVEKAPLDENLFKAIFPGKEIADEAGFRAALKEDIELQLDNQSRNQLYDSIYHYLIDQTQIEFPESFLKRWMQQGGEQPKTAEQAEQEYPSFANSLKWTLIVDQLVKDNQIEVNQDDLRGFAKAQLFSYMGNMNMGQLDIEQPWVNDYVERMMKDRKFVEDSYHRIQTDKIFNVAENLVSRDEKVISLEDFQKMQAEHHH</sequence>
<dbReference type="InterPro" id="IPR008880">
    <property type="entry name" value="Trigger_fac_C"/>
</dbReference>
<feature type="domain" description="Trigger factor ribosome-binding bacterial" evidence="10">
    <location>
        <begin position="3"/>
        <end position="151"/>
    </location>
</feature>